<keyword evidence="3" id="KW-1185">Reference proteome</keyword>
<evidence type="ECO:0000259" key="1">
    <source>
        <dbReference type="Pfam" id="PF08244"/>
    </source>
</evidence>
<dbReference type="Pfam" id="PF08244">
    <property type="entry name" value="Glyco_hydro_32C"/>
    <property type="match status" value="1"/>
</dbReference>
<accession>A0ABN0FXB5</accession>
<dbReference type="InterPro" id="IPR013320">
    <property type="entry name" value="ConA-like_dom_sf"/>
</dbReference>
<sequence length="77" mass="8008">MNLALQNGRLPLEIVVDRGSVEVFAGGGRTAITDLIFPPLAADRIAVFAEHGSATFGGLTVTNLAAQDDAERACEVP</sequence>
<dbReference type="InterPro" id="IPR013189">
    <property type="entry name" value="Glyco_hydro_32_C"/>
</dbReference>
<dbReference type="GO" id="GO:0031219">
    <property type="term" value="F:levanase activity"/>
    <property type="evidence" value="ECO:0007669"/>
    <property type="project" value="UniProtKB-EC"/>
</dbReference>
<keyword evidence="2" id="KW-0326">Glycosidase</keyword>
<gene>
    <name evidence="2" type="ORF">A33K_18794</name>
</gene>
<reference evidence="3" key="1">
    <citation type="journal article" date="2012" name="J. Bacteriol.">
        <title>Revised Genome Sequence of Burkholderia thailandensis MSMB43 with Improved Annotation.</title>
        <authorList>
            <person name="Zhuo Y."/>
            <person name="Liu L."/>
            <person name="Wang Q."/>
            <person name="Liu X."/>
            <person name="Ren B."/>
            <person name="Liu M."/>
            <person name="Ni P."/>
            <person name="Cheng Y.Q."/>
            <person name="Zhang L."/>
        </authorList>
    </citation>
    <scope>NUCLEOTIDE SEQUENCE [LARGE SCALE GENOMIC DNA]</scope>
    <source>
        <strain evidence="3">MSMB43</strain>
    </source>
</reference>
<feature type="domain" description="Glycosyl hydrolase family 32 C-terminal" evidence="1">
    <location>
        <begin position="3"/>
        <end position="62"/>
    </location>
</feature>
<dbReference type="Proteomes" id="UP000004682">
    <property type="component" value="Unassembled WGS sequence"/>
</dbReference>
<evidence type="ECO:0000313" key="2">
    <source>
        <dbReference type="EMBL" id="EIP84626.1"/>
    </source>
</evidence>
<keyword evidence="2" id="KW-0378">Hydrolase</keyword>
<dbReference type="Gene3D" id="2.60.120.560">
    <property type="entry name" value="Exo-inulinase, domain 1"/>
    <property type="match status" value="1"/>
</dbReference>
<evidence type="ECO:0000313" key="3">
    <source>
        <dbReference type="Proteomes" id="UP000004682"/>
    </source>
</evidence>
<dbReference type="EMBL" id="JH692073">
    <property type="protein sequence ID" value="EIP84626.1"/>
    <property type="molecule type" value="Genomic_DNA"/>
</dbReference>
<dbReference type="EC" id="3.2.1.65" evidence="2"/>
<organism evidence="2 3">
    <name type="scientific">Burkholderia humptydooensis MSMB43</name>
    <dbReference type="NCBI Taxonomy" id="441157"/>
    <lineage>
        <taxon>Bacteria</taxon>
        <taxon>Pseudomonadati</taxon>
        <taxon>Pseudomonadota</taxon>
        <taxon>Betaproteobacteria</taxon>
        <taxon>Burkholderiales</taxon>
        <taxon>Burkholderiaceae</taxon>
        <taxon>Burkholderia</taxon>
        <taxon>pseudomallei group</taxon>
    </lineage>
</organism>
<name>A0ABN0FXB5_9BURK</name>
<protein>
    <submittedName>
        <fullName evidence="2">Levanase</fullName>
        <ecNumber evidence="2">3.2.1.65</ecNumber>
    </submittedName>
</protein>
<dbReference type="SUPFAM" id="SSF49899">
    <property type="entry name" value="Concanavalin A-like lectins/glucanases"/>
    <property type="match status" value="1"/>
</dbReference>
<proteinExistence type="predicted"/>